<comment type="caution">
    <text evidence="7">The sequence shown here is derived from an EMBL/GenBank/DDBJ whole genome shotgun (WGS) entry which is preliminary data.</text>
</comment>
<gene>
    <name evidence="7" type="ORF">CK501_00735</name>
</gene>
<dbReference type="PANTHER" id="PTHR47197">
    <property type="entry name" value="PROTEIN NIRF"/>
    <property type="match status" value="1"/>
</dbReference>
<protein>
    <submittedName>
        <fullName evidence="7">Cytochrome C oxidase Cbb3</fullName>
    </submittedName>
</protein>
<dbReference type="AlphaFoldDB" id="A0A2A2FAQ7"/>
<evidence type="ECO:0000256" key="3">
    <source>
        <dbReference type="ARBA" id="ARBA00023004"/>
    </source>
</evidence>
<keyword evidence="5" id="KW-0732">Signal</keyword>
<dbReference type="GO" id="GO:0020037">
    <property type="term" value="F:heme binding"/>
    <property type="evidence" value="ECO:0007669"/>
    <property type="project" value="InterPro"/>
</dbReference>
<proteinExistence type="predicted"/>
<dbReference type="Pfam" id="PF02239">
    <property type="entry name" value="Cytochrom_D1"/>
    <property type="match status" value="1"/>
</dbReference>
<dbReference type="Proteomes" id="UP000218896">
    <property type="component" value="Unassembled WGS sequence"/>
</dbReference>
<name>A0A2A2FAQ7_9GAMM</name>
<dbReference type="Gene3D" id="1.10.760.10">
    <property type="entry name" value="Cytochrome c-like domain"/>
    <property type="match status" value="1"/>
</dbReference>
<sequence>MILKPTLTNAVLLCLLATAPVLQASNSEPDSTQSLYQQHCAACHGSDRIGVTGPALLPQNLGRLSEEDAESVIRNGRPATQMSGYDEVLSDNEITRLVDFIYSEPDNDLDWSPDAIKASHRVPNPADTLDPFPIYVADLMNLFLVVEKGDHHVTLLDGDRMEPITRFPTRFALHGGPKYSPDGRFVYFGSRDGWITKYDLYNLRVVAEIRAGINMRNIAVSADGEYVLAANYLPHTMALFDAEDLSLMEVIPAARPDDKASSQTSWHSLEYQDSIPQKMESSRVSAVYTAPPRDSFIAALKDIPEAWEIRVVDDEAQVRRMETETHLDDFFFDPDYQHLIGAARDGKQGHVIDLDTGDTVATLPLPGMPHLGSGITWEYEGRRVMATPHFRTGAVSIIDMQNWKVLKTLETEGPGFFMRSHENSRYAWVDVFFGPNSDKVHVIDKQTLEIEKTLQPAPGKTSAHVEFDRHGEKLLLSIWDDEGAVIVYDADTLEELKRIPMKKPSGKYNVWNKTQYEEGTSH</sequence>
<evidence type="ECO:0000256" key="2">
    <source>
        <dbReference type="ARBA" id="ARBA00022723"/>
    </source>
</evidence>
<evidence type="ECO:0000256" key="5">
    <source>
        <dbReference type="SAM" id="SignalP"/>
    </source>
</evidence>
<dbReference type="GO" id="GO:0046872">
    <property type="term" value="F:metal ion binding"/>
    <property type="evidence" value="ECO:0007669"/>
    <property type="project" value="UniProtKB-KW"/>
</dbReference>
<feature type="chain" id="PRO_5012810304" evidence="5">
    <location>
        <begin position="25"/>
        <end position="522"/>
    </location>
</feature>
<dbReference type="Gene3D" id="2.140.10.20">
    <property type="entry name" value="C-terminal (heme d1) domain of cytochrome cd1-nitrite reductase"/>
    <property type="match status" value="1"/>
</dbReference>
<dbReference type="PANTHER" id="PTHR47197:SF3">
    <property type="entry name" value="DIHYDRO-HEME D1 DEHYDROGENASE"/>
    <property type="match status" value="1"/>
</dbReference>
<evidence type="ECO:0000313" key="7">
    <source>
        <dbReference type="EMBL" id="PAU81709.1"/>
    </source>
</evidence>
<feature type="signal peptide" evidence="5">
    <location>
        <begin position="1"/>
        <end position="24"/>
    </location>
</feature>
<dbReference type="EMBL" id="NSKD01000001">
    <property type="protein sequence ID" value="PAU81709.1"/>
    <property type="molecule type" value="Genomic_DNA"/>
</dbReference>
<evidence type="ECO:0000313" key="8">
    <source>
        <dbReference type="Proteomes" id="UP000218896"/>
    </source>
</evidence>
<dbReference type="InterPro" id="IPR036909">
    <property type="entry name" value="Cyt_c-like_dom_sf"/>
</dbReference>
<dbReference type="InterPro" id="IPR011048">
    <property type="entry name" value="Haem_d1_sf"/>
</dbReference>
<dbReference type="SUPFAM" id="SSF51004">
    <property type="entry name" value="C-terminal (heme d1) domain of cytochrome cd1-nitrite reductase"/>
    <property type="match status" value="1"/>
</dbReference>
<dbReference type="InterPro" id="IPR009056">
    <property type="entry name" value="Cyt_c-like_dom"/>
</dbReference>
<dbReference type="InterPro" id="IPR051200">
    <property type="entry name" value="Host-pathogen_enzymatic-act"/>
</dbReference>
<organism evidence="7 8">
    <name type="scientific">Halovibrio salipaludis</name>
    <dbReference type="NCBI Taxonomy" id="2032626"/>
    <lineage>
        <taxon>Bacteria</taxon>
        <taxon>Pseudomonadati</taxon>
        <taxon>Pseudomonadota</taxon>
        <taxon>Gammaproteobacteria</taxon>
        <taxon>Oceanospirillales</taxon>
        <taxon>Halomonadaceae</taxon>
        <taxon>Halovibrio</taxon>
    </lineage>
</organism>
<keyword evidence="2 4" id="KW-0479">Metal-binding</keyword>
<reference evidence="7 8" key="1">
    <citation type="submission" date="2017-08" db="EMBL/GenBank/DDBJ databases">
        <title>Halovibrio sewagensis sp. nov., isolated from wastewater of high salinity.</title>
        <authorList>
            <person name="Dong X."/>
            <person name="Zhang G."/>
        </authorList>
    </citation>
    <scope>NUCLEOTIDE SEQUENCE [LARGE SCALE GENOMIC DNA]</scope>
    <source>
        <strain evidence="7 8">YL5-2</strain>
    </source>
</reference>
<evidence type="ECO:0000259" key="6">
    <source>
        <dbReference type="PROSITE" id="PS51007"/>
    </source>
</evidence>
<dbReference type="PROSITE" id="PS51007">
    <property type="entry name" value="CYTC"/>
    <property type="match status" value="1"/>
</dbReference>
<dbReference type="GO" id="GO:0009055">
    <property type="term" value="F:electron transfer activity"/>
    <property type="evidence" value="ECO:0007669"/>
    <property type="project" value="InterPro"/>
</dbReference>
<evidence type="ECO:0000256" key="4">
    <source>
        <dbReference type="PROSITE-ProRule" id="PRU00433"/>
    </source>
</evidence>
<dbReference type="CDD" id="cd20777">
    <property type="entry name" value="8prop_heme-binding_NirN"/>
    <property type="match status" value="1"/>
</dbReference>
<dbReference type="SUPFAM" id="SSF46626">
    <property type="entry name" value="Cytochrome c"/>
    <property type="match status" value="1"/>
</dbReference>
<dbReference type="RefSeq" id="WP_095615813.1">
    <property type="nucleotide sequence ID" value="NZ_NSKD01000001.1"/>
</dbReference>
<feature type="domain" description="Cytochrome c" evidence="6">
    <location>
        <begin position="27"/>
        <end position="105"/>
    </location>
</feature>
<dbReference type="InterPro" id="IPR003143">
    <property type="entry name" value="Cyt_cd1_C_sf"/>
</dbReference>
<keyword evidence="3 4" id="KW-0408">Iron</keyword>
<keyword evidence="8" id="KW-1185">Reference proteome</keyword>
<dbReference type="OrthoDB" id="5290932at2"/>
<accession>A0A2A2FAQ7</accession>
<keyword evidence="1 4" id="KW-0349">Heme</keyword>
<evidence type="ECO:0000256" key="1">
    <source>
        <dbReference type="ARBA" id="ARBA00022617"/>
    </source>
</evidence>
<dbReference type="Pfam" id="PF13442">
    <property type="entry name" value="Cytochrome_CBB3"/>
    <property type="match status" value="1"/>
</dbReference>